<dbReference type="GO" id="GO:0005694">
    <property type="term" value="C:chromosome"/>
    <property type="evidence" value="ECO:0007669"/>
    <property type="project" value="InterPro"/>
</dbReference>
<dbReference type="Gene3D" id="3.30.65.10">
    <property type="entry name" value="Bacterial Topoisomerase I, domain 1"/>
    <property type="match status" value="1"/>
</dbReference>
<keyword evidence="4" id="KW-0067">ATP-binding</keyword>
<dbReference type="SUPFAM" id="SSF52540">
    <property type="entry name" value="P-loop containing nucleoside triphosphate hydrolases"/>
    <property type="match status" value="1"/>
</dbReference>
<dbReference type="GO" id="GO:0003677">
    <property type="term" value="F:DNA binding"/>
    <property type="evidence" value="ECO:0007669"/>
    <property type="project" value="InterPro"/>
</dbReference>
<evidence type="ECO:0000256" key="1">
    <source>
        <dbReference type="ARBA" id="ARBA00022741"/>
    </source>
</evidence>
<dbReference type="Proteomes" id="UP000273278">
    <property type="component" value="Chromosome"/>
</dbReference>
<sequence>MLLGGENSQIDEERRLFYVAMTRAKETTYIVSQNGHQSDFFKEMFPRNDAYGKKVEMTCPLCGGVMILKTNQNGHKFYGCSNYRSKGCKFTRNW</sequence>
<dbReference type="GO" id="GO:0004386">
    <property type="term" value="F:helicase activity"/>
    <property type="evidence" value="ECO:0007669"/>
    <property type="project" value="UniProtKB-KW"/>
</dbReference>
<dbReference type="GO" id="GO:0006265">
    <property type="term" value="P:DNA topological change"/>
    <property type="evidence" value="ECO:0007669"/>
    <property type="project" value="InterPro"/>
</dbReference>
<keyword evidence="1" id="KW-0547">Nucleotide-binding</keyword>
<evidence type="ECO:0000259" key="5">
    <source>
        <dbReference type="Pfam" id="PF01396"/>
    </source>
</evidence>
<evidence type="ECO:0000259" key="6">
    <source>
        <dbReference type="Pfam" id="PF13361"/>
    </source>
</evidence>
<reference evidence="7 8" key="1">
    <citation type="submission" date="2016-10" db="EMBL/GenBank/DDBJ databases">
        <title>Complete genome of the TMA-utilizing, human hosted archaeon Methanomethylophilus alvus Gen. nov, sp. nov., strain Mx-05, derived from a pure culture.</title>
        <authorList>
            <person name="Brugere J.-F."/>
            <person name="Ben Hania W."/>
            <person name="Chaudhary P.P."/>
            <person name="Gaci N."/>
            <person name="Borrel G."/>
            <person name="Cao Van Tuat L."/>
            <person name="Fardeau M.-L."/>
            <person name="Harris H.M.B."/>
            <person name="O'Toole P.W."/>
            <person name="Ollivier B."/>
        </authorList>
    </citation>
    <scope>NUCLEOTIDE SEQUENCE [LARGE SCALE GENOMIC DNA]</scope>
    <source>
        <strain evidence="7 8">Mx-05</strain>
    </source>
</reference>
<dbReference type="GO" id="GO:0003916">
    <property type="term" value="F:DNA topoisomerase activity"/>
    <property type="evidence" value="ECO:0007669"/>
    <property type="project" value="InterPro"/>
</dbReference>
<evidence type="ECO:0000256" key="3">
    <source>
        <dbReference type="ARBA" id="ARBA00022806"/>
    </source>
</evidence>
<dbReference type="InterPro" id="IPR013498">
    <property type="entry name" value="Topo_IA_Znf"/>
</dbReference>
<dbReference type="GO" id="GO:0005524">
    <property type="term" value="F:ATP binding"/>
    <property type="evidence" value="ECO:0007669"/>
    <property type="project" value="UniProtKB-KW"/>
</dbReference>
<evidence type="ECO:0000256" key="2">
    <source>
        <dbReference type="ARBA" id="ARBA00022801"/>
    </source>
</evidence>
<keyword evidence="3" id="KW-0347">Helicase</keyword>
<feature type="domain" description="UvrD-like helicase C-terminal" evidence="6">
    <location>
        <begin position="7"/>
        <end position="32"/>
    </location>
</feature>
<dbReference type="Pfam" id="PF13361">
    <property type="entry name" value="UvrD_C"/>
    <property type="match status" value="1"/>
</dbReference>
<organism evidence="7 8">
    <name type="scientific">Methanomethylophilus alvi</name>
    <dbReference type="NCBI Taxonomy" id="1291540"/>
    <lineage>
        <taxon>Archaea</taxon>
        <taxon>Methanobacteriati</taxon>
        <taxon>Thermoplasmatota</taxon>
        <taxon>Thermoplasmata</taxon>
        <taxon>Methanomassiliicoccales</taxon>
        <taxon>Methanomethylophilaceae</taxon>
        <taxon>Methanomethylophilus</taxon>
    </lineage>
</organism>
<feature type="domain" description="DNA topoisomerase type IA zn finger" evidence="5">
    <location>
        <begin position="58"/>
        <end position="92"/>
    </location>
</feature>
<evidence type="ECO:0000313" key="8">
    <source>
        <dbReference type="Proteomes" id="UP000273278"/>
    </source>
</evidence>
<dbReference type="InterPro" id="IPR027417">
    <property type="entry name" value="P-loop_NTPase"/>
</dbReference>
<keyword evidence="2" id="KW-0378">Hydrolase</keyword>
<dbReference type="Pfam" id="PF01396">
    <property type="entry name" value="Zn_ribbon_Top1"/>
    <property type="match status" value="1"/>
</dbReference>
<dbReference type="InterPro" id="IPR014017">
    <property type="entry name" value="DNA_helicase_UvrD-like_C"/>
</dbReference>
<dbReference type="OMA" id="YRSKGCK"/>
<keyword evidence="7" id="KW-0413">Isomerase</keyword>
<evidence type="ECO:0000256" key="4">
    <source>
        <dbReference type="ARBA" id="ARBA00022840"/>
    </source>
</evidence>
<gene>
    <name evidence="7" type="ORF">BKD89_02255</name>
</gene>
<dbReference type="AlphaFoldDB" id="A0A3G3IFX3"/>
<dbReference type="GO" id="GO:0016787">
    <property type="term" value="F:hydrolase activity"/>
    <property type="evidence" value="ECO:0007669"/>
    <property type="project" value="UniProtKB-KW"/>
</dbReference>
<dbReference type="Gene3D" id="3.30.160.800">
    <property type="match status" value="1"/>
</dbReference>
<evidence type="ECO:0000313" key="7">
    <source>
        <dbReference type="EMBL" id="AYQ54629.1"/>
    </source>
</evidence>
<dbReference type="EMBL" id="CP017686">
    <property type="protein sequence ID" value="AYQ54629.1"/>
    <property type="molecule type" value="Genomic_DNA"/>
</dbReference>
<name>A0A3G3IFX3_9ARCH</name>
<accession>A0A3G3IFX3</accession>
<proteinExistence type="predicted"/>
<protein>
    <submittedName>
        <fullName evidence="7">Topoisomerase</fullName>
    </submittedName>
</protein>